<organism evidence="1 2">
    <name type="scientific">Hymenoscyphus fraxineus</name>
    <dbReference type="NCBI Taxonomy" id="746836"/>
    <lineage>
        <taxon>Eukaryota</taxon>
        <taxon>Fungi</taxon>
        <taxon>Dikarya</taxon>
        <taxon>Ascomycota</taxon>
        <taxon>Pezizomycotina</taxon>
        <taxon>Leotiomycetes</taxon>
        <taxon>Helotiales</taxon>
        <taxon>Helotiaceae</taxon>
        <taxon>Hymenoscyphus</taxon>
    </lineage>
</organism>
<accession>A0A9N9L1Y0</accession>
<reference evidence="1" key="1">
    <citation type="submission" date="2021-07" db="EMBL/GenBank/DDBJ databases">
        <authorList>
            <person name="Durling M."/>
        </authorList>
    </citation>
    <scope>NUCLEOTIDE SEQUENCE</scope>
</reference>
<evidence type="ECO:0000313" key="2">
    <source>
        <dbReference type="Proteomes" id="UP000696280"/>
    </source>
</evidence>
<gene>
    <name evidence="1" type="ORF">HYFRA_00011856</name>
</gene>
<dbReference type="EMBL" id="CAJVRL010000068">
    <property type="protein sequence ID" value="CAG8956072.1"/>
    <property type="molecule type" value="Genomic_DNA"/>
</dbReference>
<protein>
    <submittedName>
        <fullName evidence="1">Uncharacterized protein</fullName>
    </submittedName>
</protein>
<sequence>MPMPMPTCHDAAAGADIDADVDHDAVVMVNNAAPAFPFSKVSEFPTTSSPPREFADSFCRYYEYTISSINPK</sequence>
<evidence type="ECO:0000313" key="1">
    <source>
        <dbReference type="EMBL" id="CAG8956072.1"/>
    </source>
</evidence>
<keyword evidence="2" id="KW-1185">Reference proteome</keyword>
<comment type="caution">
    <text evidence="1">The sequence shown here is derived from an EMBL/GenBank/DDBJ whole genome shotgun (WGS) entry which is preliminary data.</text>
</comment>
<dbReference type="Proteomes" id="UP000696280">
    <property type="component" value="Unassembled WGS sequence"/>
</dbReference>
<dbReference type="AlphaFoldDB" id="A0A9N9L1Y0"/>
<name>A0A9N9L1Y0_9HELO</name>
<proteinExistence type="predicted"/>